<name>A0A371NCU0_9EURY</name>
<dbReference type="GO" id="GO:1990904">
    <property type="term" value="C:ribonucleoprotein complex"/>
    <property type="evidence" value="ECO:0007669"/>
    <property type="project" value="UniProtKB-KW"/>
</dbReference>
<protein>
    <recommendedName>
        <fullName evidence="4 5">Large ribosomal subunit protein eL39</fullName>
    </recommendedName>
</protein>
<dbReference type="HAMAP" id="MF_00629">
    <property type="entry name" value="Ribosomal_eL39"/>
    <property type="match status" value="1"/>
</dbReference>
<keyword evidence="7" id="KW-1185">Reference proteome</keyword>
<dbReference type="GO" id="GO:0006412">
    <property type="term" value="P:translation"/>
    <property type="evidence" value="ECO:0007669"/>
    <property type="project" value="UniProtKB-UniRule"/>
</dbReference>
<evidence type="ECO:0000256" key="1">
    <source>
        <dbReference type="ARBA" id="ARBA00009339"/>
    </source>
</evidence>
<evidence type="ECO:0000256" key="4">
    <source>
        <dbReference type="ARBA" id="ARBA00035234"/>
    </source>
</evidence>
<proteinExistence type="inferred from homology"/>
<dbReference type="RefSeq" id="WP_010877221.1">
    <property type="nucleotide sequence ID" value="NZ_QREL01000002.1"/>
</dbReference>
<dbReference type="AlphaFoldDB" id="A0A371NCU0"/>
<dbReference type="SMR" id="A0A371NCU0"/>
<dbReference type="InterPro" id="IPR000077">
    <property type="entry name" value="Ribosomal_eL39"/>
</dbReference>
<comment type="caution">
    <text evidence="6">The sequence shown here is derived from an EMBL/GenBank/DDBJ whole genome shotgun (WGS) entry which is preliminary data.</text>
</comment>
<evidence type="ECO:0000256" key="2">
    <source>
        <dbReference type="ARBA" id="ARBA00022980"/>
    </source>
</evidence>
<dbReference type="FunFam" id="1.10.1620.10:FF:000001">
    <property type="entry name" value="60S ribosomal protein-like L39"/>
    <property type="match status" value="1"/>
</dbReference>
<evidence type="ECO:0000313" key="6">
    <source>
        <dbReference type="EMBL" id="REE26332.1"/>
    </source>
</evidence>
<evidence type="ECO:0000256" key="3">
    <source>
        <dbReference type="ARBA" id="ARBA00023274"/>
    </source>
</evidence>
<dbReference type="SUPFAM" id="SSF48662">
    <property type="entry name" value="Ribosomal protein L39e"/>
    <property type="match status" value="1"/>
</dbReference>
<dbReference type="InterPro" id="IPR020083">
    <property type="entry name" value="Ribosomal_eL39_CS"/>
</dbReference>
<evidence type="ECO:0000313" key="7">
    <source>
        <dbReference type="Proteomes" id="UP000256864"/>
    </source>
</evidence>
<dbReference type="NCBIfam" id="NF002316">
    <property type="entry name" value="PRK01242.1"/>
    <property type="match status" value="1"/>
</dbReference>
<evidence type="ECO:0000256" key="5">
    <source>
        <dbReference type="HAMAP-Rule" id="MF_00629"/>
    </source>
</evidence>
<sequence length="51" mass="6366">MSRNKHVARKLRMAKANRQNRRVPAWVMVKTNYRVRSHPKMRHWRRTKLKV</sequence>
<organism evidence="6 7">
    <name type="scientific">Methanothermobacter defluvii</name>
    <dbReference type="NCBI Taxonomy" id="49339"/>
    <lineage>
        <taxon>Archaea</taxon>
        <taxon>Methanobacteriati</taxon>
        <taxon>Methanobacteriota</taxon>
        <taxon>Methanomada group</taxon>
        <taxon>Methanobacteria</taxon>
        <taxon>Methanobacteriales</taxon>
        <taxon>Methanobacteriaceae</taxon>
        <taxon>Methanothermobacter</taxon>
    </lineage>
</organism>
<dbReference type="Pfam" id="PF00832">
    <property type="entry name" value="Ribosomal_L39"/>
    <property type="match status" value="1"/>
</dbReference>
<dbReference type="Proteomes" id="UP000256864">
    <property type="component" value="Unassembled WGS sequence"/>
</dbReference>
<dbReference type="PROSITE" id="PS00051">
    <property type="entry name" value="RIBOSOMAL_L39E"/>
    <property type="match status" value="1"/>
</dbReference>
<keyword evidence="2 5" id="KW-0689">Ribosomal protein</keyword>
<dbReference type="Gene3D" id="1.10.1620.10">
    <property type="entry name" value="Ribosomal protein L39e"/>
    <property type="match status" value="1"/>
</dbReference>
<dbReference type="GeneID" id="92394608"/>
<dbReference type="GO" id="GO:0003735">
    <property type="term" value="F:structural constituent of ribosome"/>
    <property type="evidence" value="ECO:0007669"/>
    <property type="project" value="InterPro"/>
</dbReference>
<dbReference type="EMBL" id="QREL01000002">
    <property type="protein sequence ID" value="REE26332.1"/>
    <property type="molecule type" value="Genomic_DNA"/>
</dbReference>
<gene>
    <name evidence="5" type="primary">rpl39e</name>
    <name evidence="6" type="ORF">C7452_1294</name>
</gene>
<reference evidence="6 7" key="1">
    <citation type="submission" date="2018-07" db="EMBL/GenBank/DDBJ databases">
        <title>Genomic Encyclopedia of Type Strains, Phase IV (KMG-IV): sequencing the most valuable type-strain genomes for metagenomic binning, comparative biology and taxonomic classification.</title>
        <authorList>
            <person name="Goeker M."/>
        </authorList>
    </citation>
    <scope>NUCLEOTIDE SEQUENCE [LARGE SCALE GENOMIC DNA]</scope>
    <source>
        <strain evidence="6 7">DSM 7466</strain>
    </source>
</reference>
<accession>A0A371NCU0</accession>
<comment type="similarity">
    <text evidence="1 5">Belongs to the eukaryotic ribosomal protein eL39 family.</text>
</comment>
<dbReference type="GO" id="GO:0005840">
    <property type="term" value="C:ribosome"/>
    <property type="evidence" value="ECO:0007669"/>
    <property type="project" value="UniProtKB-KW"/>
</dbReference>
<dbReference type="InterPro" id="IPR023626">
    <property type="entry name" value="Ribosomal_eL39_dom_sf"/>
</dbReference>
<keyword evidence="3 5" id="KW-0687">Ribonucleoprotein</keyword>